<reference evidence="2 3" key="1">
    <citation type="submission" date="2015-11" db="EMBL/GenBank/DDBJ databases">
        <title>Genome sequences of Lysobacter enzymogenes strain C3 and Lysobacter antibioticus ATCC 29479.</title>
        <authorList>
            <person name="Kobayashi D.Y."/>
        </authorList>
    </citation>
    <scope>NUCLEOTIDE SEQUENCE [LARGE SCALE GENOMIC DNA]</scope>
    <source>
        <strain evidence="2 3">C3</strain>
    </source>
</reference>
<evidence type="ECO:0000313" key="3">
    <source>
        <dbReference type="Proteomes" id="UP000061569"/>
    </source>
</evidence>
<dbReference type="Proteomes" id="UP000061569">
    <property type="component" value="Chromosome"/>
</dbReference>
<dbReference type="PROSITE" id="PS51318">
    <property type="entry name" value="TAT"/>
    <property type="match status" value="1"/>
</dbReference>
<name>A0A0S2DH11_LYSEN</name>
<dbReference type="PATRIC" id="fig|69.6.peg.2342"/>
<dbReference type="Gene3D" id="3.60.21.70">
    <property type="entry name" value="PhoD-like phosphatase"/>
    <property type="match status" value="1"/>
</dbReference>
<dbReference type="CDD" id="cd07389">
    <property type="entry name" value="MPP_PhoD"/>
    <property type="match status" value="1"/>
</dbReference>
<protein>
    <submittedName>
        <fullName evidence="2">Twin-arginine translocation pathway signal protein</fullName>
    </submittedName>
</protein>
<dbReference type="OrthoDB" id="327733at2"/>
<evidence type="ECO:0000259" key="1">
    <source>
        <dbReference type="Pfam" id="PF09423"/>
    </source>
</evidence>
<dbReference type="Pfam" id="PF09423">
    <property type="entry name" value="PhoD"/>
    <property type="match status" value="1"/>
</dbReference>
<dbReference type="SUPFAM" id="SSF56300">
    <property type="entry name" value="Metallo-dependent phosphatases"/>
    <property type="match status" value="1"/>
</dbReference>
<dbReference type="PANTHER" id="PTHR43606">
    <property type="entry name" value="PHOSPHATASE, PUTATIVE (AFU_ORTHOLOGUE AFUA_6G08710)-RELATED"/>
    <property type="match status" value="1"/>
</dbReference>
<dbReference type="InterPro" id="IPR052900">
    <property type="entry name" value="Phospholipid_Metab_Enz"/>
</dbReference>
<accession>A0A0S2DH11</accession>
<dbReference type="AlphaFoldDB" id="A0A0S2DH11"/>
<dbReference type="InterPro" id="IPR006311">
    <property type="entry name" value="TAT_signal"/>
</dbReference>
<gene>
    <name evidence="2" type="ORF">GLE_2381</name>
</gene>
<dbReference type="PANTHER" id="PTHR43606:SF1">
    <property type="entry name" value="PHOD-LIKE PHOSPHATASE METALLOPHOSPHATASE DOMAIN-CONTAINING PROTEIN"/>
    <property type="match status" value="1"/>
</dbReference>
<dbReference type="InterPro" id="IPR018946">
    <property type="entry name" value="PhoD-like_MPP"/>
</dbReference>
<dbReference type="InterPro" id="IPR029052">
    <property type="entry name" value="Metallo-depent_PP-like"/>
</dbReference>
<organism evidence="2 3">
    <name type="scientific">Lysobacter enzymogenes</name>
    <dbReference type="NCBI Taxonomy" id="69"/>
    <lineage>
        <taxon>Bacteria</taxon>
        <taxon>Pseudomonadati</taxon>
        <taxon>Pseudomonadota</taxon>
        <taxon>Gammaproteobacteria</taxon>
        <taxon>Lysobacterales</taxon>
        <taxon>Lysobacteraceae</taxon>
        <taxon>Lysobacter</taxon>
    </lineage>
</organism>
<feature type="domain" description="PhoD-like phosphatase metallophosphatase" evidence="1">
    <location>
        <begin position="157"/>
        <end position="516"/>
    </location>
</feature>
<dbReference type="STRING" id="69.GLE_2381"/>
<evidence type="ECO:0000313" key="2">
    <source>
        <dbReference type="EMBL" id="ALN57730.1"/>
    </source>
</evidence>
<dbReference type="InterPro" id="IPR038607">
    <property type="entry name" value="PhoD-like_sf"/>
</dbReference>
<proteinExistence type="predicted"/>
<dbReference type="KEGG" id="lez:GLE_2381"/>
<sequence>MHDHDASRRRFLLQSGSALGLGALGGALPALAAPALVSAESARPQLPSGLQFGDVGDGGATVWARADRAARLWVEIGDEDGFRRALRLRGPLATAAGDFTARLDVPLSGTAARRVRVAFEDAHSGVRSDWCEGRLRPAPTGALARTRPVRLVWGGDVAGQGWGINPEIGGMRIFEAMRRRDPDFFLHSGDAIYADGPIAEQATAEDGRIWRNLVADGVHKVAETLDEYRGRYRYNLRDEHLRRFAAQVPQIWQWDDHEVVNNWSPAKDLSADPRYTVKDIDLLVRRARQAFLEYSPQRRARGRDGDGQRTRIDRVVHYGPLLDVFVLDMRSYRGGNSANLQSAADADSAFLGRRQLRELAANLRRSRALWKIVAADMPLGLQVPDGNDAQGRPRWEAVANGDPGLPRGRELEFAELLHAIRAVDNVVWLTADVHYCAAHYYDPNRAAFQDFSPFWEFVAGPLNAGSFGPNALDATFGPQVVFQKAPPAPNASPLAGFQFFGEVNIDPDSRALSVDLRDIDGRSVFAKTLAAA</sequence>
<dbReference type="EMBL" id="CP013140">
    <property type="protein sequence ID" value="ALN57730.1"/>
    <property type="molecule type" value="Genomic_DNA"/>
</dbReference>